<dbReference type="HOGENOM" id="CLU_3181612_0_0_4"/>
<dbReference type="EMBL" id="HG916765">
    <property type="protein sequence ID" value="CDM25824.1"/>
    <property type="molecule type" value="Genomic_DNA"/>
</dbReference>
<evidence type="ECO:0000256" key="1">
    <source>
        <dbReference type="SAM" id="MobiDB-lite"/>
    </source>
</evidence>
<dbReference type="AlphaFoldDB" id="W8X1L2"/>
<keyword evidence="3" id="KW-1185">Reference proteome</keyword>
<proteinExistence type="predicted"/>
<evidence type="ECO:0000313" key="3">
    <source>
        <dbReference type="Proteomes" id="UP000019805"/>
    </source>
</evidence>
<feature type="region of interest" description="Disordered" evidence="1">
    <location>
        <begin position="1"/>
        <end position="46"/>
    </location>
</feature>
<reference evidence="2 3" key="1">
    <citation type="journal article" date="2014" name="BMC Microbiol.">
        <title>The oxygen-independent metabolism of cyclic monoterpenes in Castellaniella defragrans 65Phen.</title>
        <authorList>
            <person name="Petasch J."/>
            <person name="Disch E.M."/>
            <person name="Markert S."/>
            <person name="Becher D."/>
            <person name="Schweder T."/>
            <person name="Huttel B."/>
            <person name="Reinhardt R."/>
            <person name="Harder J."/>
        </authorList>
    </citation>
    <scope>NUCLEOTIDE SEQUENCE [LARGE SCALE GENOMIC DNA]</scope>
    <source>
        <strain evidence="2">65Phen</strain>
    </source>
</reference>
<gene>
    <name evidence="2" type="ORF">BN940_16956</name>
</gene>
<dbReference type="KEGG" id="cdn:BN940_16956"/>
<evidence type="ECO:0000313" key="2">
    <source>
        <dbReference type="EMBL" id="CDM25824.1"/>
    </source>
</evidence>
<dbReference type="Proteomes" id="UP000019805">
    <property type="component" value="Chromosome"/>
</dbReference>
<dbReference type="STRING" id="1437824.BN940_16956"/>
<protein>
    <submittedName>
        <fullName evidence="2">Uncharacterized protein</fullName>
    </submittedName>
</protein>
<sequence>MHPPRGLHAARIHQAQASPQGLPRVRVHPPEGALFALGRPGGKKGS</sequence>
<name>W8X1L2_CASD6</name>
<accession>W8X1L2</accession>
<organism evidence="2 3">
    <name type="scientific">Castellaniella defragrans (strain DSM 12143 / CCUG 39792 / 65Phen)</name>
    <name type="common">Alcaligenes defragrans</name>
    <dbReference type="NCBI Taxonomy" id="1437824"/>
    <lineage>
        <taxon>Bacteria</taxon>
        <taxon>Pseudomonadati</taxon>
        <taxon>Pseudomonadota</taxon>
        <taxon>Betaproteobacteria</taxon>
        <taxon>Burkholderiales</taxon>
        <taxon>Alcaligenaceae</taxon>
        <taxon>Castellaniella</taxon>
    </lineage>
</organism>